<sequence>MFNIDGVASACLAVFIAGCSTFGLIGLGIGYWIWG</sequence>
<proteinExistence type="predicted"/>
<organism evidence="2">
    <name type="scientific">Acinetobacter phage vB_AbaSt_W16</name>
    <dbReference type="NCBI Taxonomy" id="3116434"/>
    <lineage>
        <taxon>Viruses</taxon>
        <taxon>Duplodnaviria</taxon>
        <taxon>Heunggongvirae</taxon>
        <taxon>Uroviricota</taxon>
        <taxon>Caudoviricetes</taxon>
    </lineage>
</organism>
<name>A0AB38ZCK0_9CAUD</name>
<accession>A0AB38ZCK0</accession>
<reference evidence="2" key="1">
    <citation type="submission" date="2024-01" db="EMBL/GenBank/DDBJ databases">
        <title>Isolation and characterization of novel bacteriophages targeting carbapenem-resistant Acinetobacter baumannii.</title>
        <authorList>
            <person name="Kim J."/>
            <person name="Kim S."/>
            <person name="Choi Y.-J."/>
            <person name="Shin M."/>
        </authorList>
    </citation>
    <scope>NUCLEOTIDE SEQUENCE</scope>
</reference>
<keyword evidence="1" id="KW-0812">Transmembrane</keyword>
<keyword evidence="1" id="KW-0472">Membrane</keyword>
<evidence type="ECO:0000313" key="2">
    <source>
        <dbReference type="EMBL" id="WUV29453.1"/>
    </source>
</evidence>
<evidence type="ECO:0008006" key="3">
    <source>
        <dbReference type="Google" id="ProtNLM"/>
    </source>
</evidence>
<protein>
    <recommendedName>
        <fullName evidence="3">Lipoprotein</fullName>
    </recommendedName>
</protein>
<evidence type="ECO:0000256" key="1">
    <source>
        <dbReference type="SAM" id="Phobius"/>
    </source>
</evidence>
<keyword evidence="1" id="KW-1133">Transmembrane helix</keyword>
<feature type="transmembrane region" description="Helical" evidence="1">
    <location>
        <begin position="12"/>
        <end position="34"/>
    </location>
</feature>
<dbReference type="EMBL" id="PP174317">
    <property type="protein sequence ID" value="WUV29453.1"/>
    <property type="molecule type" value="Genomic_DNA"/>
</dbReference>